<evidence type="ECO:0000313" key="2">
    <source>
        <dbReference type="Proteomes" id="UP000030763"/>
    </source>
</evidence>
<dbReference type="Proteomes" id="UP000030763">
    <property type="component" value="Unassembled WGS sequence"/>
</dbReference>
<dbReference type="GO" id="GO:0005840">
    <property type="term" value="C:ribosome"/>
    <property type="evidence" value="ECO:0007669"/>
    <property type="project" value="UniProtKB-KW"/>
</dbReference>
<dbReference type="GO" id="GO:0006412">
    <property type="term" value="P:translation"/>
    <property type="evidence" value="ECO:0007669"/>
    <property type="project" value="InterPro"/>
</dbReference>
<dbReference type="GeneID" id="25335004"/>
<reference evidence="1" key="2">
    <citation type="submission" date="2013-10" db="EMBL/GenBank/DDBJ databases">
        <authorList>
            <person name="Aslett M."/>
        </authorList>
    </citation>
    <scope>NUCLEOTIDE SEQUENCE [LARGE SCALE GENOMIC DNA]</scope>
    <source>
        <strain evidence="1">Weybridge</strain>
    </source>
</reference>
<dbReference type="VEuPathDB" id="ToxoDB:EMWEY_00010180"/>
<dbReference type="AlphaFoldDB" id="U6M591"/>
<reference evidence="1" key="1">
    <citation type="submission" date="2013-10" db="EMBL/GenBank/DDBJ databases">
        <title>Genomic analysis of the causative agents of coccidiosis in chickens.</title>
        <authorList>
            <person name="Reid A.J."/>
            <person name="Blake D."/>
            <person name="Billington K."/>
            <person name="Browne H."/>
            <person name="Dunn M."/>
            <person name="Hung S."/>
            <person name="Kawahara F."/>
            <person name="Miranda-Saavedra D."/>
            <person name="Mourier T."/>
            <person name="Nagra H."/>
            <person name="Otto T.D."/>
            <person name="Rawlings N."/>
            <person name="Sanchez A."/>
            <person name="Sanders M."/>
            <person name="Subramaniam C."/>
            <person name="Tay Y."/>
            <person name="Dear P."/>
            <person name="Doerig C."/>
            <person name="Gruber A."/>
            <person name="Parkinson J."/>
            <person name="Shirley M."/>
            <person name="Wan K.L."/>
            <person name="Berriman M."/>
            <person name="Tomley F."/>
            <person name="Pain A."/>
        </authorList>
    </citation>
    <scope>NUCLEOTIDE SEQUENCE [LARGE SCALE GENOMIC DNA]</scope>
    <source>
        <strain evidence="1">Weybridge</strain>
    </source>
</reference>
<dbReference type="InterPro" id="IPR036920">
    <property type="entry name" value="Ribosomal_uL16_sf"/>
</dbReference>
<organism evidence="1 2">
    <name type="scientific">Eimeria maxima</name>
    <name type="common">Coccidian parasite</name>
    <dbReference type="NCBI Taxonomy" id="5804"/>
    <lineage>
        <taxon>Eukaryota</taxon>
        <taxon>Sar</taxon>
        <taxon>Alveolata</taxon>
        <taxon>Apicomplexa</taxon>
        <taxon>Conoidasida</taxon>
        <taxon>Coccidia</taxon>
        <taxon>Eucoccidiorida</taxon>
        <taxon>Eimeriorina</taxon>
        <taxon>Eimeriidae</taxon>
        <taxon>Eimeria</taxon>
    </lineage>
</organism>
<protein>
    <submittedName>
        <fullName evidence="1">Ribosomal protein L16, putative</fullName>
    </submittedName>
</protein>
<accession>U6M591</accession>
<dbReference type="EMBL" id="HG719331">
    <property type="protein sequence ID" value="CDJ57594.1"/>
    <property type="molecule type" value="Genomic_DNA"/>
</dbReference>
<keyword evidence="2" id="KW-1185">Reference proteome</keyword>
<evidence type="ECO:0000313" key="1">
    <source>
        <dbReference type="EMBL" id="CDJ57594.1"/>
    </source>
</evidence>
<dbReference type="SUPFAM" id="SSF54686">
    <property type="entry name" value="Ribosomal protein L16p/L10e"/>
    <property type="match status" value="1"/>
</dbReference>
<gene>
    <name evidence="1" type="ORF">EMWEY_00010180</name>
</gene>
<dbReference type="GO" id="GO:0003735">
    <property type="term" value="F:structural constituent of ribosome"/>
    <property type="evidence" value="ECO:0007669"/>
    <property type="project" value="InterPro"/>
</dbReference>
<keyword evidence="1" id="KW-0687">Ribonucleoprotein</keyword>
<dbReference type="OrthoDB" id="268521at2759"/>
<dbReference type="Gene3D" id="3.90.1170.10">
    <property type="entry name" value="Ribosomal protein L10e/L16"/>
    <property type="match status" value="2"/>
</dbReference>
<dbReference type="RefSeq" id="XP_013334242.1">
    <property type="nucleotide sequence ID" value="XM_013478788.1"/>
</dbReference>
<name>U6M591_EIMMA</name>
<proteinExistence type="predicted"/>
<dbReference type="OMA" id="FRTQNNI"/>
<keyword evidence="1" id="KW-0689">Ribosomal protein</keyword>
<sequence length="211" mass="23964">MPPVRFKAPQQVRIRCPKGRIVPLNEPDIKIGKTVVAAAPHRITAEQLEQARRTLRRCSSYSLPFVPIPSPCFALGLASNAEYCMSFEMRSSVLAWYLGRSKEVHATVHATYPVTRKAEGVKMGQGKGRVLFHIPQVNPFHTFMPQAPNYHAFKRIAGKLPFPVVFREQNNYFPLDSVQRLIEIKRRMDAEAHETQVKNKLLEGFPPNTCN</sequence>